<dbReference type="GO" id="GO:0000018">
    <property type="term" value="P:regulation of DNA recombination"/>
    <property type="evidence" value="ECO:0007669"/>
    <property type="project" value="TreeGrafter"/>
</dbReference>
<dbReference type="PANTHER" id="PTHR38103">
    <property type="entry name" value="RECOMBINATION-ASSOCIATED PROTEIN RDGC"/>
    <property type="match status" value="1"/>
</dbReference>
<comment type="subcellular location">
    <subcellularLocation>
        <location evidence="1 6">Cytoplasm</location>
        <location evidence="1 6">Nucleoid</location>
    </subcellularLocation>
</comment>
<evidence type="ECO:0000313" key="7">
    <source>
        <dbReference type="EMBL" id="PIE83208.1"/>
    </source>
</evidence>
<evidence type="ECO:0000256" key="2">
    <source>
        <dbReference type="ARBA" id="ARBA00008657"/>
    </source>
</evidence>
<evidence type="ECO:0000256" key="4">
    <source>
        <dbReference type="ARBA" id="ARBA00022490"/>
    </source>
</evidence>
<name>A0A2G6PF82_9GAMM</name>
<dbReference type="Proteomes" id="UP000229278">
    <property type="component" value="Unassembled WGS sequence"/>
</dbReference>
<dbReference type="HAMAP" id="MF_00194">
    <property type="entry name" value="RdgC"/>
    <property type="match status" value="1"/>
</dbReference>
<dbReference type="GO" id="GO:0003690">
    <property type="term" value="F:double-stranded DNA binding"/>
    <property type="evidence" value="ECO:0007669"/>
    <property type="project" value="TreeGrafter"/>
</dbReference>
<dbReference type="EMBL" id="PDTV01000006">
    <property type="protein sequence ID" value="PIE83208.1"/>
    <property type="molecule type" value="Genomic_DNA"/>
</dbReference>
<evidence type="ECO:0000256" key="5">
    <source>
        <dbReference type="ARBA" id="ARBA00023172"/>
    </source>
</evidence>
<keyword evidence="5 6" id="KW-0233">DNA recombination</keyword>
<dbReference type="GO" id="GO:0043590">
    <property type="term" value="C:bacterial nucleoid"/>
    <property type="evidence" value="ECO:0007669"/>
    <property type="project" value="TreeGrafter"/>
</dbReference>
<dbReference type="NCBIfam" id="NF001464">
    <property type="entry name" value="PRK00321.1-5"/>
    <property type="match status" value="1"/>
</dbReference>
<evidence type="ECO:0000256" key="3">
    <source>
        <dbReference type="ARBA" id="ARBA00022296"/>
    </source>
</evidence>
<dbReference type="PANTHER" id="PTHR38103:SF1">
    <property type="entry name" value="RECOMBINATION-ASSOCIATED PROTEIN RDGC"/>
    <property type="match status" value="1"/>
</dbReference>
<accession>A0A2G6PF82</accession>
<organism evidence="7 8">
    <name type="scientific">Candidatus Contendibacter odensensis</name>
    <dbReference type="NCBI Taxonomy" id="1400860"/>
    <lineage>
        <taxon>Bacteria</taxon>
        <taxon>Pseudomonadati</taxon>
        <taxon>Pseudomonadota</taxon>
        <taxon>Gammaproteobacteria</taxon>
        <taxon>Candidatus Competibacteraceae</taxon>
        <taxon>Candidatus Contendibacter</taxon>
    </lineage>
</organism>
<keyword evidence="4 6" id="KW-0963">Cytoplasm</keyword>
<sequence>MLFNNLTLFQLSEPWSLTAEALATRLESCAFQPCPGYQFSSSGWVPPLGRGAVDLVHAAMVCMLVCLRTEEKVLPPVVINQIMAERIAVLEEQQQGPVRRRARQELREQIIQELLPRALNRSRDSFAYIDPLNQWVVVNSASPRAVEEITAAIRKAVGTLPIVPVQAQRSPAAVMTAWLAEGSAPQGFAFGDMCELHETGEGGGVVRCRGQDLRGDELQGHLRAGKQVVRLGLIWDDRLAFVLDESLVIRHLRFLDVVQESLKTVDTDSAAAIFDAEFALMSGELARLIPRLLGIFGGQA</sequence>
<gene>
    <name evidence="6" type="primary">rdgC</name>
    <name evidence="7" type="ORF">CSA09_02695</name>
</gene>
<evidence type="ECO:0000256" key="6">
    <source>
        <dbReference type="HAMAP-Rule" id="MF_00194"/>
    </source>
</evidence>
<reference evidence="7 8" key="1">
    <citation type="submission" date="2017-10" db="EMBL/GenBank/DDBJ databases">
        <title>Novel microbial diversity and functional potential in the marine mammal oral microbiome.</title>
        <authorList>
            <person name="Dudek N.K."/>
            <person name="Sun C.L."/>
            <person name="Burstein D."/>
            <person name="Kantor R.S."/>
            <person name="Aliaga Goltsman D.S."/>
            <person name="Bik E.M."/>
            <person name="Thomas B.C."/>
            <person name="Banfield J.F."/>
            <person name="Relman D.A."/>
        </authorList>
    </citation>
    <scope>NUCLEOTIDE SEQUENCE [LARGE SCALE GENOMIC DNA]</scope>
    <source>
        <strain evidence="7">DOLJORAL78_50_517</strain>
    </source>
</reference>
<dbReference type="Pfam" id="PF04381">
    <property type="entry name" value="RdgC"/>
    <property type="match status" value="1"/>
</dbReference>
<protein>
    <recommendedName>
        <fullName evidence="3 6">Recombination-associated protein RdgC</fullName>
    </recommendedName>
</protein>
<comment type="function">
    <text evidence="6">May be involved in recombination.</text>
</comment>
<comment type="caution">
    <text evidence="7">The sequence shown here is derived from an EMBL/GenBank/DDBJ whole genome shotgun (WGS) entry which is preliminary data.</text>
</comment>
<evidence type="ECO:0000313" key="8">
    <source>
        <dbReference type="Proteomes" id="UP000229278"/>
    </source>
</evidence>
<dbReference type="InterPro" id="IPR007476">
    <property type="entry name" value="RdgC"/>
</dbReference>
<proteinExistence type="inferred from homology"/>
<dbReference type="GO" id="GO:0006310">
    <property type="term" value="P:DNA recombination"/>
    <property type="evidence" value="ECO:0007669"/>
    <property type="project" value="UniProtKB-UniRule"/>
</dbReference>
<dbReference type="AlphaFoldDB" id="A0A2G6PF82"/>
<dbReference type="GO" id="GO:0005737">
    <property type="term" value="C:cytoplasm"/>
    <property type="evidence" value="ECO:0007669"/>
    <property type="project" value="UniProtKB-UniRule"/>
</dbReference>
<comment type="similarity">
    <text evidence="2 6">Belongs to the RdgC family.</text>
</comment>
<evidence type="ECO:0000256" key="1">
    <source>
        <dbReference type="ARBA" id="ARBA00004453"/>
    </source>
</evidence>